<evidence type="ECO:0000256" key="4">
    <source>
        <dbReference type="PROSITE-ProRule" id="PRU00221"/>
    </source>
</evidence>
<organism evidence="5 6">
    <name type="scientific">Nephila pilipes</name>
    <name type="common">Giant wood spider</name>
    <name type="synonym">Nephila maculata</name>
    <dbReference type="NCBI Taxonomy" id="299642"/>
    <lineage>
        <taxon>Eukaryota</taxon>
        <taxon>Metazoa</taxon>
        <taxon>Ecdysozoa</taxon>
        <taxon>Arthropoda</taxon>
        <taxon>Chelicerata</taxon>
        <taxon>Arachnida</taxon>
        <taxon>Araneae</taxon>
        <taxon>Araneomorphae</taxon>
        <taxon>Entelegynae</taxon>
        <taxon>Araneoidea</taxon>
        <taxon>Nephilidae</taxon>
        <taxon>Nephila</taxon>
    </lineage>
</organism>
<dbReference type="Pfam" id="PF00400">
    <property type="entry name" value="WD40"/>
    <property type="match status" value="3"/>
</dbReference>
<feature type="repeat" description="WD" evidence="4">
    <location>
        <begin position="70"/>
        <end position="112"/>
    </location>
</feature>
<evidence type="ECO:0000256" key="1">
    <source>
        <dbReference type="ARBA" id="ARBA00021125"/>
    </source>
</evidence>
<accession>A0A8X6IK74</accession>
<proteinExistence type="predicted"/>
<dbReference type="PANTHER" id="PTHR22889:SF0">
    <property type="entry name" value="WD REPEAT-CONTAINING PROTEIN 89"/>
    <property type="match status" value="1"/>
</dbReference>
<evidence type="ECO:0000313" key="6">
    <source>
        <dbReference type="Proteomes" id="UP000887013"/>
    </source>
</evidence>
<dbReference type="SMART" id="SM00320">
    <property type="entry name" value="WD40"/>
    <property type="match status" value="4"/>
</dbReference>
<dbReference type="EMBL" id="BMAW01045360">
    <property type="protein sequence ID" value="GFS49407.1"/>
    <property type="molecule type" value="Genomic_DNA"/>
</dbReference>
<dbReference type="PANTHER" id="PTHR22889">
    <property type="entry name" value="WD REPEAT-CONTAINING PROTEIN 89"/>
    <property type="match status" value="1"/>
</dbReference>
<keyword evidence="2 4" id="KW-0853">WD repeat</keyword>
<name>A0A8X6IK74_NEPPI</name>
<dbReference type="SUPFAM" id="SSF50978">
    <property type="entry name" value="WD40 repeat-like"/>
    <property type="match status" value="1"/>
</dbReference>
<comment type="caution">
    <text evidence="5">The sequence shown here is derived from an EMBL/GenBank/DDBJ whole genome shotgun (WGS) entry which is preliminary data.</text>
</comment>
<evidence type="ECO:0000256" key="2">
    <source>
        <dbReference type="ARBA" id="ARBA00022574"/>
    </source>
</evidence>
<dbReference type="OrthoDB" id="25131at2759"/>
<dbReference type="Proteomes" id="UP000887013">
    <property type="component" value="Unassembled WGS sequence"/>
</dbReference>
<dbReference type="AlphaFoldDB" id="A0A8X6IK74"/>
<protein>
    <recommendedName>
        <fullName evidence="1">WD repeat-containing protein 89</fullName>
    </recommendedName>
</protein>
<evidence type="ECO:0000313" key="5">
    <source>
        <dbReference type="EMBL" id="GFS49407.1"/>
    </source>
</evidence>
<sequence>MESVNGKSNAVSINSRNFPSIKLLSQKKITNEYIVNSAVNNQVQAQLAVVLTTNEVLHWDIINQVKLLSIKGHGKSITGIKFSTETPSVLFTGSLDGQIHVWDLRSSASPVQTFSDDSDGPLKPFTCFDLNLDEKFLCAGTELIRDDSFIIFWDRRTSKSFGGYWNSHTDEITHVEFSSTCNSSVATASLDCLINIFDLTQSTEDDALVNTLNTEASVIKFTWGTDDHISCITGNEDYQFWSAEQTKPLLLKTRDDISLDSESKIDCLINTFQASQSFYLAAGTYHGSVQLYCQKGKHLKSVGLLADGHTDVVRTISYNKGHCLVTGGEDGQICTWKICL</sequence>
<feature type="repeat" description="WD" evidence="4">
    <location>
        <begin position="306"/>
        <end position="340"/>
    </location>
</feature>
<keyword evidence="6" id="KW-1185">Reference proteome</keyword>
<reference evidence="5" key="1">
    <citation type="submission" date="2020-08" db="EMBL/GenBank/DDBJ databases">
        <title>Multicomponent nature underlies the extraordinary mechanical properties of spider dragline silk.</title>
        <authorList>
            <person name="Kono N."/>
            <person name="Nakamura H."/>
            <person name="Mori M."/>
            <person name="Yoshida Y."/>
            <person name="Ohtoshi R."/>
            <person name="Malay A.D."/>
            <person name="Moran D.A.P."/>
            <person name="Tomita M."/>
            <person name="Numata K."/>
            <person name="Arakawa K."/>
        </authorList>
    </citation>
    <scope>NUCLEOTIDE SEQUENCE</scope>
</reference>
<dbReference type="InterPro" id="IPR001680">
    <property type="entry name" value="WD40_rpt"/>
</dbReference>
<dbReference type="InterPro" id="IPR015943">
    <property type="entry name" value="WD40/YVTN_repeat-like_dom_sf"/>
</dbReference>
<gene>
    <name evidence="5" type="primary">WDR89</name>
    <name evidence="5" type="ORF">NPIL_411221</name>
</gene>
<dbReference type="PROSITE" id="PS50294">
    <property type="entry name" value="WD_REPEATS_REGION"/>
    <property type="match status" value="2"/>
</dbReference>
<dbReference type="PROSITE" id="PS00678">
    <property type="entry name" value="WD_REPEATS_1"/>
    <property type="match status" value="1"/>
</dbReference>
<dbReference type="InterPro" id="IPR039328">
    <property type="entry name" value="WDR89"/>
</dbReference>
<dbReference type="InterPro" id="IPR019775">
    <property type="entry name" value="WD40_repeat_CS"/>
</dbReference>
<evidence type="ECO:0000256" key="3">
    <source>
        <dbReference type="ARBA" id="ARBA00022737"/>
    </source>
</evidence>
<keyword evidence="3" id="KW-0677">Repeat</keyword>
<dbReference type="InterPro" id="IPR036322">
    <property type="entry name" value="WD40_repeat_dom_sf"/>
</dbReference>
<dbReference type="PROSITE" id="PS50082">
    <property type="entry name" value="WD_REPEATS_2"/>
    <property type="match status" value="2"/>
</dbReference>
<dbReference type="Gene3D" id="2.130.10.10">
    <property type="entry name" value="YVTN repeat-like/Quinoprotein amine dehydrogenase"/>
    <property type="match status" value="2"/>
</dbReference>